<dbReference type="STRING" id="7070.A1XDA7"/>
<evidence type="ECO:0000313" key="10">
    <source>
        <dbReference type="EMBL" id="ABC69932.1"/>
    </source>
</evidence>
<dbReference type="PANTHER" id="PTHR23329">
    <property type="entry name" value="TUFTELIN-INTERACTING PROTEIN 11-RELATED"/>
    <property type="match status" value="1"/>
</dbReference>
<reference evidence="10" key="1">
    <citation type="journal article" date="2007" name="Exp. Cell Res.">
        <title>Characterization of STIP, a multi-domain nuclear protein, highly conserved in metazoans, and essential for embryogenesis in Caenorhabditis elegans.</title>
        <authorList>
            <person name="Ji Q."/>
            <person name="Huang C.H."/>
            <person name="Peng J."/>
            <person name="Hashmi S."/>
            <person name="Ye T."/>
            <person name="Chen Y."/>
        </authorList>
    </citation>
    <scope>NUCLEOTIDE SEQUENCE</scope>
    <source>
        <strain evidence="10">Georgia GA2</strain>
    </source>
</reference>
<dbReference type="InterPro" id="IPR000467">
    <property type="entry name" value="G_patch_dom"/>
</dbReference>
<dbReference type="InterPro" id="IPR022159">
    <property type="entry name" value="STIP/TFIP11_N"/>
</dbReference>
<evidence type="ECO:0000313" key="11">
    <source>
        <dbReference type="EMBL" id="KYB28201.1"/>
    </source>
</evidence>
<dbReference type="HOGENOM" id="CLU_007977_1_1_1"/>
<reference evidence="11" key="4">
    <citation type="submission" date="2014-11" db="EMBL/GenBank/DDBJ databases">
        <title>Tools and pipelines for BioNano data: molecule assembly pipeline and FASTA super scaffolding tool.</title>
        <authorList>
            <person name="Shelton J.M."/>
            <person name="Herndon N."/>
            <person name="Coleman C."/>
            <person name="Lu N."/>
            <person name="Brown S.J."/>
        </authorList>
    </citation>
    <scope>NUCLEOTIDE SEQUENCE</scope>
    <source>
        <strain evidence="11">Georgia GA2</strain>
    </source>
</reference>
<evidence type="ECO:0000256" key="7">
    <source>
        <dbReference type="PIRNR" id="PIRNR017706"/>
    </source>
</evidence>
<dbReference type="KEGG" id="tca:663492"/>
<organism evidence="10">
    <name type="scientific">Tribolium castaneum</name>
    <name type="common">Red flour beetle</name>
    <dbReference type="NCBI Taxonomy" id="7070"/>
    <lineage>
        <taxon>Eukaryota</taxon>
        <taxon>Metazoa</taxon>
        <taxon>Ecdysozoa</taxon>
        <taxon>Arthropoda</taxon>
        <taxon>Hexapoda</taxon>
        <taxon>Insecta</taxon>
        <taxon>Pterygota</taxon>
        <taxon>Neoptera</taxon>
        <taxon>Endopterygota</taxon>
        <taxon>Coleoptera</taxon>
        <taxon>Polyphaga</taxon>
        <taxon>Cucujiformia</taxon>
        <taxon>Tenebrionidae</taxon>
        <taxon>Tenebrionidae incertae sedis</taxon>
        <taxon>Tribolium</taxon>
    </lineage>
</organism>
<gene>
    <name evidence="11" type="primary">AUGUSTUS-3.0.2_08486</name>
    <name evidence="11" type="ORF">TcasGA2_TC008486</name>
</gene>
<feature type="region of interest" description="Disordered" evidence="8">
    <location>
        <begin position="33"/>
        <end position="119"/>
    </location>
</feature>
<dbReference type="Pfam" id="PF07842">
    <property type="entry name" value="GCFC"/>
    <property type="match status" value="1"/>
</dbReference>
<dbReference type="PANTHER" id="PTHR23329:SF1">
    <property type="entry name" value="TUFTELIN-INTERACTING PROTEIN 11"/>
    <property type="match status" value="1"/>
</dbReference>
<dbReference type="OMA" id="CEQDIIQ"/>
<evidence type="ECO:0000256" key="2">
    <source>
        <dbReference type="ARBA" id="ARBA00010900"/>
    </source>
</evidence>
<feature type="compositionally biased region" description="Basic and acidic residues" evidence="8">
    <location>
        <begin position="75"/>
        <end position="84"/>
    </location>
</feature>
<dbReference type="PROSITE" id="PS50174">
    <property type="entry name" value="G_PATCH"/>
    <property type="match status" value="1"/>
</dbReference>
<reference evidence="11 12" key="2">
    <citation type="journal article" date="2008" name="Nature">
        <title>The genome of the model beetle and pest Tribolium castaneum.</title>
        <authorList>
            <consortium name="Tribolium Genome Sequencing Consortium"/>
            <person name="Richards S."/>
            <person name="Gibbs R.A."/>
            <person name="Weinstock G.M."/>
            <person name="Brown S.J."/>
            <person name="Denell R."/>
            <person name="Beeman R.W."/>
            <person name="Gibbs R."/>
            <person name="Beeman R.W."/>
            <person name="Brown S.J."/>
            <person name="Bucher G."/>
            <person name="Friedrich M."/>
            <person name="Grimmelikhuijzen C.J."/>
            <person name="Klingler M."/>
            <person name="Lorenzen M."/>
            <person name="Richards S."/>
            <person name="Roth S."/>
            <person name="Schroder R."/>
            <person name="Tautz D."/>
            <person name="Zdobnov E.M."/>
            <person name="Muzny D."/>
            <person name="Gibbs R.A."/>
            <person name="Weinstock G.M."/>
            <person name="Attaway T."/>
            <person name="Bell S."/>
            <person name="Buhay C.J."/>
            <person name="Chandrabose M.N."/>
            <person name="Chavez D."/>
            <person name="Clerk-Blankenburg K.P."/>
            <person name="Cree A."/>
            <person name="Dao M."/>
            <person name="Davis C."/>
            <person name="Chacko J."/>
            <person name="Dinh H."/>
            <person name="Dugan-Rocha S."/>
            <person name="Fowler G."/>
            <person name="Garner T.T."/>
            <person name="Garnes J."/>
            <person name="Gnirke A."/>
            <person name="Hawes A."/>
            <person name="Hernandez J."/>
            <person name="Hines S."/>
            <person name="Holder M."/>
            <person name="Hume J."/>
            <person name="Jhangiani S.N."/>
            <person name="Joshi V."/>
            <person name="Khan Z.M."/>
            <person name="Jackson L."/>
            <person name="Kovar C."/>
            <person name="Kowis A."/>
            <person name="Lee S."/>
            <person name="Lewis L.R."/>
            <person name="Margolis J."/>
            <person name="Morgan M."/>
            <person name="Nazareth L.V."/>
            <person name="Nguyen N."/>
            <person name="Okwuonu G."/>
            <person name="Parker D."/>
            <person name="Richards S."/>
            <person name="Ruiz S.J."/>
            <person name="Santibanez J."/>
            <person name="Savard J."/>
            <person name="Scherer S.E."/>
            <person name="Schneider B."/>
            <person name="Sodergren E."/>
            <person name="Tautz D."/>
            <person name="Vattahil S."/>
            <person name="Villasana D."/>
            <person name="White C.S."/>
            <person name="Wright R."/>
            <person name="Park Y."/>
            <person name="Beeman R.W."/>
            <person name="Lord J."/>
            <person name="Oppert B."/>
            <person name="Lorenzen M."/>
            <person name="Brown S."/>
            <person name="Wang L."/>
            <person name="Savard J."/>
            <person name="Tautz D."/>
            <person name="Richards S."/>
            <person name="Weinstock G."/>
            <person name="Gibbs R.A."/>
            <person name="Liu Y."/>
            <person name="Worley K."/>
            <person name="Weinstock G."/>
            <person name="Elsik C.G."/>
            <person name="Reese J.T."/>
            <person name="Elhaik E."/>
            <person name="Landan G."/>
            <person name="Graur D."/>
            <person name="Arensburger P."/>
            <person name="Atkinson P."/>
            <person name="Beeman R.W."/>
            <person name="Beidler J."/>
            <person name="Brown S.J."/>
            <person name="Demuth J.P."/>
            <person name="Drury D.W."/>
            <person name="Du Y.Z."/>
            <person name="Fujiwara H."/>
            <person name="Lorenzen M."/>
            <person name="Maselli V."/>
            <person name="Osanai M."/>
            <person name="Park Y."/>
            <person name="Robertson H.M."/>
            <person name="Tu Z."/>
            <person name="Wang J.J."/>
            <person name="Wang S."/>
            <person name="Richards S."/>
            <person name="Song H."/>
            <person name="Zhang L."/>
            <person name="Sodergren E."/>
            <person name="Werner D."/>
            <person name="Stanke M."/>
            <person name="Morgenstern B."/>
            <person name="Solovyev V."/>
            <person name="Kosarev P."/>
            <person name="Brown G."/>
            <person name="Chen H.C."/>
            <person name="Ermolaeva O."/>
            <person name="Hlavina W."/>
            <person name="Kapustin Y."/>
            <person name="Kiryutin B."/>
            <person name="Kitts P."/>
            <person name="Maglott D."/>
            <person name="Pruitt K."/>
            <person name="Sapojnikov V."/>
            <person name="Souvorov A."/>
            <person name="Mackey A.J."/>
            <person name="Waterhouse R.M."/>
            <person name="Wyder S."/>
            <person name="Zdobnov E.M."/>
            <person name="Zdobnov E.M."/>
            <person name="Wyder S."/>
            <person name="Kriventseva E.V."/>
            <person name="Kadowaki T."/>
            <person name="Bork P."/>
            <person name="Aranda M."/>
            <person name="Bao R."/>
            <person name="Beermann A."/>
            <person name="Berns N."/>
            <person name="Bolognesi R."/>
            <person name="Bonneton F."/>
            <person name="Bopp D."/>
            <person name="Brown S.J."/>
            <person name="Bucher G."/>
            <person name="Butts T."/>
            <person name="Chaumot A."/>
            <person name="Denell R.E."/>
            <person name="Ferrier D.E."/>
            <person name="Friedrich M."/>
            <person name="Gordon C.M."/>
            <person name="Jindra M."/>
            <person name="Klingler M."/>
            <person name="Lan Q."/>
            <person name="Lattorff H.M."/>
            <person name="Laudet V."/>
            <person name="von Levetsow C."/>
            <person name="Liu Z."/>
            <person name="Lutz R."/>
            <person name="Lynch J.A."/>
            <person name="da Fonseca R.N."/>
            <person name="Posnien N."/>
            <person name="Reuter R."/>
            <person name="Roth S."/>
            <person name="Savard J."/>
            <person name="Schinko J.B."/>
            <person name="Schmitt C."/>
            <person name="Schoppmeier M."/>
            <person name="Schroder R."/>
            <person name="Shippy T.D."/>
            <person name="Simonnet F."/>
            <person name="Marques-Souza H."/>
            <person name="Tautz D."/>
            <person name="Tomoyasu Y."/>
            <person name="Trauner J."/>
            <person name="Van der Zee M."/>
            <person name="Vervoort M."/>
            <person name="Wittkopp N."/>
            <person name="Wimmer E.A."/>
            <person name="Yang X."/>
            <person name="Jones A.K."/>
            <person name="Sattelle D.B."/>
            <person name="Ebert P.R."/>
            <person name="Nelson D."/>
            <person name="Scott J.G."/>
            <person name="Beeman R.W."/>
            <person name="Muthukrishnan S."/>
            <person name="Kramer K.J."/>
            <person name="Arakane Y."/>
            <person name="Beeman R.W."/>
            <person name="Zhu Q."/>
            <person name="Hogenkamp D."/>
            <person name="Dixit R."/>
            <person name="Oppert B."/>
            <person name="Jiang H."/>
            <person name="Zou Z."/>
            <person name="Marshall J."/>
            <person name="Elpidina E."/>
            <person name="Vinokurov K."/>
            <person name="Oppert C."/>
            <person name="Zou Z."/>
            <person name="Evans J."/>
            <person name="Lu Z."/>
            <person name="Zhao P."/>
            <person name="Sumathipala N."/>
            <person name="Altincicek B."/>
            <person name="Vilcinskas A."/>
            <person name="Williams M."/>
            <person name="Hultmark D."/>
            <person name="Hetru C."/>
            <person name="Jiang H."/>
            <person name="Grimmelikhuijzen C.J."/>
            <person name="Hauser F."/>
            <person name="Cazzamali G."/>
            <person name="Williamson M."/>
            <person name="Park Y."/>
            <person name="Li B."/>
            <person name="Tanaka Y."/>
            <person name="Predel R."/>
            <person name="Neupert S."/>
            <person name="Schachtner J."/>
            <person name="Verleyen P."/>
            <person name="Raible F."/>
            <person name="Bork P."/>
            <person name="Friedrich M."/>
            <person name="Walden K.K."/>
            <person name="Robertson H.M."/>
            <person name="Angeli S."/>
            <person name="Foret S."/>
            <person name="Bucher G."/>
            <person name="Schuetz S."/>
            <person name="Maleszka R."/>
            <person name="Wimmer E.A."/>
            <person name="Beeman R.W."/>
            <person name="Lorenzen M."/>
            <person name="Tomoyasu Y."/>
            <person name="Miller S.C."/>
            <person name="Grossmann D."/>
            <person name="Bucher G."/>
        </authorList>
    </citation>
    <scope>NUCLEOTIDE SEQUENCE [LARGE SCALE GENOMIC DNA]</scope>
    <source>
        <strain evidence="11 12">Georgia GA2</strain>
    </source>
</reference>
<proteinExistence type="evidence at transcript level"/>
<dbReference type="FunCoup" id="A1XDA7">
    <property type="interactions" value="1492"/>
</dbReference>
<name>A1XDA7_TRICA</name>
<dbReference type="Pfam" id="PF12457">
    <property type="entry name" value="TIP_N"/>
    <property type="match status" value="1"/>
</dbReference>
<comment type="subcellular location">
    <subcellularLocation>
        <location evidence="1 7">Nucleus</location>
    </subcellularLocation>
</comment>
<dbReference type="InterPro" id="IPR045211">
    <property type="entry name" value="TFP11/STIP/Ntr1"/>
</dbReference>
<dbReference type="PIRSF" id="PIRSF017706">
    <property type="entry name" value="TFIP11"/>
    <property type="match status" value="1"/>
</dbReference>
<dbReference type="GO" id="GO:0071008">
    <property type="term" value="C:U2-type post-mRNA release spliceosomal complex"/>
    <property type="evidence" value="ECO:0000318"/>
    <property type="project" value="GO_Central"/>
</dbReference>
<reference evidence="11 12" key="3">
    <citation type="journal article" date="2010" name="Nucleic Acids Res.">
        <title>BeetleBase in 2010: revisions to provide comprehensive genomic information for Tribolium castaneum.</title>
        <authorList>
            <person name="Kim H.S."/>
            <person name="Murphy T."/>
            <person name="Xia J."/>
            <person name="Caragea D."/>
            <person name="Park Y."/>
            <person name="Beeman R.W."/>
            <person name="Lorenzen M.D."/>
            <person name="Butcher S."/>
            <person name="Manak J.R."/>
            <person name="Brown S.J."/>
        </authorList>
    </citation>
    <scope>GENOME REANNOTATION</scope>
    <source>
        <strain evidence="11 12">Georgia GA2</strain>
    </source>
</reference>
<evidence type="ECO:0000256" key="4">
    <source>
        <dbReference type="ARBA" id="ARBA00022728"/>
    </source>
</evidence>
<dbReference type="InParanoid" id="A1XDA7"/>
<dbReference type="Proteomes" id="UP000007266">
    <property type="component" value="Linkage group 4"/>
</dbReference>
<accession>A1XDA7</accession>
<evidence type="ECO:0000259" key="9">
    <source>
        <dbReference type="PROSITE" id="PS50174"/>
    </source>
</evidence>
<keyword evidence="3 7" id="KW-0507">mRNA processing</keyword>
<keyword evidence="12" id="KW-1185">Reference proteome</keyword>
<dbReference type="OrthoDB" id="4822at2759"/>
<evidence type="ECO:0000256" key="5">
    <source>
        <dbReference type="ARBA" id="ARBA00023187"/>
    </source>
</evidence>
<dbReference type="AlphaFoldDB" id="A1XDA7"/>
<dbReference type="EMBL" id="DQ342040">
    <property type="protein sequence ID" value="ABC69932.1"/>
    <property type="molecule type" value="mRNA"/>
</dbReference>
<evidence type="ECO:0000256" key="1">
    <source>
        <dbReference type="ARBA" id="ARBA00004123"/>
    </source>
</evidence>
<dbReference type="InterPro" id="IPR022783">
    <property type="entry name" value="GCFC_dom"/>
</dbReference>
<sequence length="822" mass="94056">MSDDEMEKFEITDYDLNNEFYRGRKKLSKHQQIYGIWADDSDNDEEERPSFKSRKPKNYSAPIGFVAGGVQQAGKKPENVKKEDESDEEKPTTSFKLKDSSSDSEDERPRPGGGTKYQTFSNLNISGFGGVQESGDIAGLRNKTHSQPMQGVGNWERHTKGIGAKLLLQMGFQPGKGLGKDLQGISAPVEAHLRKGRGAIGAYGPEKSASIPKKKEVKEEIEDEPDHKWKKNDSSKKKTRYYYRSVDDVIEKGKRPGAFRTTLGSELSKVKVIDMTGPQQRVLSGYHALSGLKAPPGVEHFEDVVHKKCSNFTLPEIQHNLDVLVDMCEQDIIRIDRNTRFNQDKIVALRQEQETLKSQVQRESDVVDSLKDVIEIVDKLLNPDLGLSLLQVAQIFKNLLENHYEEFVRYELGELAPGLVGPLLTSALASWSPLTNPKQYMEIFARWKDILEKPRQRGTLEGNNMGIQPYDSLLWHTWMPVMRICVSAWNPKDCDPLITLIETWMPLLPQWILDNIYDQLIMPRIQAEVNIWNPLTDTIPIHVWIHPWIPLLDTRLQAIIYPIIQEKLGVALTNWHPSDKSAKPMLKPWQRVLPDGVFVAFLLKHIVPKLQLCMQNLVINPHQQHLDAWYWVMDWSDMLSVGNMTLILDKFFFPRWRQTLAMWLNHNPNYAEVTDWYTGWKNMLSDELLAQPTIKENFHTALEIMNRAVNIGQQPGAKESISYLSMENNAPPPPPPPRVESFAETVRTVSKIPPLYKDLVAKRCEERGILFVPIPNKYYEAKQVYRIGSNGLQCYIDRNVVFSSQNNTNWVPTSLNRLLDMA</sequence>
<evidence type="ECO:0000256" key="8">
    <source>
        <dbReference type="SAM" id="MobiDB-lite"/>
    </source>
</evidence>
<feature type="domain" description="G-patch" evidence="9">
    <location>
        <begin position="159"/>
        <end position="205"/>
    </location>
</feature>
<dbReference type="EMBL" id="KQ971338">
    <property type="protein sequence ID" value="KYB28201.1"/>
    <property type="molecule type" value="Genomic_DNA"/>
</dbReference>
<dbReference type="GO" id="GO:0003676">
    <property type="term" value="F:nucleic acid binding"/>
    <property type="evidence" value="ECO:0007669"/>
    <property type="project" value="InterPro"/>
</dbReference>
<keyword evidence="6 7" id="KW-0539">Nucleus</keyword>
<keyword evidence="4 7" id="KW-0747">Spliceosome</keyword>
<evidence type="ECO:0000313" key="12">
    <source>
        <dbReference type="Proteomes" id="UP000007266"/>
    </source>
</evidence>
<dbReference type="SMART" id="SM00443">
    <property type="entry name" value="G_patch"/>
    <property type="match status" value="1"/>
</dbReference>
<dbReference type="GO" id="GO:0000390">
    <property type="term" value="P:spliceosomal complex disassembly"/>
    <property type="evidence" value="ECO:0000318"/>
    <property type="project" value="GO_Central"/>
</dbReference>
<dbReference type="InterPro" id="IPR024933">
    <property type="entry name" value="TFP11"/>
</dbReference>
<feature type="compositionally biased region" description="Basic and acidic residues" evidence="8">
    <location>
        <begin position="225"/>
        <end position="234"/>
    </location>
</feature>
<evidence type="ECO:0000256" key="3">
    <source>
        <dbReference type="ARBA" id="ARBA00022664"/>
    </source>
</evidence>
<protein>
    <submittedName>
        <fullName evidence="10">STIP</fullName>
    </submittedName>
    <submittedName>
        <fullName evidence="11">Septin-interacting protein 1-like Protein</fullName>
    </submittedName>
</protein>
<keyword evidence="5 7" id="KW-0508">mRNA splicing</keyword>
<comment type="similarity">
    <text evidence="2 7">Belongs to the TFP11/STIP family.</text>
</comment>
<dbReference type="Pfam" id="PF01585">
    <property type="entry name" value="G-patch"/>
    <property type="match status" value="1"/>
</dbReference>
<feature type="region of interest" description="Disordered" evidence="8">
    <location>
        <begin position="200"/>
        <end position="234"/>
    </location>
</feature>
<evidence type="ECO:0000256" key="6">
    <source>
        <dbReference type="ARBA" id="ARBA00023242"/>
    </source>
</evidence>